<gene>
    <name evidence="1" type="ORF">NARC_60054</name>
</gene>
<proteinExistence type="predicted"/>
<protein>
    <submittedName>
        <fullName evidence="1">Uncharacterized protein</fullName>
    </submittedName>
</protein>
<sequence length="80" mass="8682">MISFAKVYKGKAKPNATPKAASTIKITPMIAKIIPRILAIFVATGGNIPATAYKIIPIINRIIPPTKLISSYYTKKVINI</sequence>
<name>A0A557SVN2_9ARCH</name>
<organism evidence="1 2">
    <name type="scientific">Candidatus Nitrosocosmicus arcticus</name>
    <dbReference type="NCBI Taxonomy" id="2035267"/>
    <lineage>
        <taxon>Archaea</taxon>
        <taxon>Nitrososphaerota</taxon>
        <taxon>Nitrososphaeria</taxon>
        <taxon>Nitrososphaerales</taxon>
        <taxon>Nitrososphaeraceae</taxon>
        <taxon>Candidatus Nitrosocosmicus</taxon>
    </lineage>
</organism>
<dbReference type="AlphaFoldDB" id="A0A557SVN2"/>
<keyword evidence="2" id="KW-1185">Reference proteome</keyword>
<comment type="caution">
    <text evidence="1">The sequence shown here is derived from an EMBL/GenBank/DDBJ whole genome shotgun (WGS) entry which is preliminary data.</text>
</comment>
<evidence type="ECO:0000313" key="1">
    <source>
        <dbReference type="EMBL" id="TVP40667.1"/>
    </source>
</evidence>
<reference evidence="1 2" key="1">
    <citation type="journal article" date="2019" name="Front. Microbiol.">
        <title>Ammonia Oxidation by the Arctic Terrestrial Thaumarchaeote Candidatus Nitrosocosmicus arcticus Is Stimulated by Increasing Temperatures.</title>
        <authorList>
            <person name="Alves R.J.E."/>
            <person name="Kerou M."/>
            <person name="Zappe A."/>
            <person name="Bittner R."/>
            <person name="Abby S.S."/>
            <person name="Schmidt H.A."/>
            <person name="Pfeifer K."/>
            <person name="Schleper C."/>
        </authorList>
    </citation>
    <scope>NUCLEOTIDE SEQUENCE [LARGE SCALE GENOMIC DNA]</scope>
    <source>
        <strain evidence="1 2">Kfb</strain>
    </source>
</reference>
<dbReference type="Proteomes" id="UP000315289">
    <property type="component" value="Unassembled WGS sequence"/>
</dbReference>
<evidence type="ECO:0000313" key="2">
    <source>
        <dbReference type="Proteomes" id="UP000315289"/>
    </source>
</evidence>
<accession>A0A557SVN2</accession>
<dbReference type="EMBL" id="VOAH01000006">
    <property type="protein sequence ID" value="TVP40667.1"/>
    <property type="molecule type" value="Genomic_DNA"/>
</dbReference>